<protein>
    <recommendedName>
        <fullName evidence="5">SUEL-type lectin domain-containing protein</fullName>
    </recommendedName>
</protein>
<feature type="region of interest" description="Disordered" evidence="1">
    <location>
        <begin position="831"/>
        <end position="857"/>
    </location>
</feature>
<gene>
    <name evidence="3" type="ORF">PR002_g13522</name>
</gene>
<accession>A0A6A3LC44</accession>
<evidence type="ECO:0000256" key="2">
    <source>
        <dbReference type="SAM" id="SignalP"/>
    </source>
</evidence>
<dbReference type="PANTHER" id="PTHR33714:SF3">
    <property type="entry name" value="COUNTING FACTOR-ASSOCIATED PROTEIN A-RELATED"/>
    <property type="match status" value="1"/>
</dbReference>
<feature type="signal peptide" evidence="2">
    <location>
        <begin position="1"/>
        <end position="18"/>
    </location>
</feature>
<sequence length="904" mass="97330">MLILLSVFPEIWLAATLATGLKTSVVEYADSSCAPPAVTVSFTSAFTCAPQPDHYNPTCVNNGAGYSVSDCTDYTQGGRDDFNTVNNAFDGYSYLAVEKYVTGRCGQYDSVTSAMLYRLDENCYSNAAGTESHRLSLGHSAVITTYSDPSCTNVKTTTTVRQAAIGLGPQALCVDEMTAFYGGSLPNLTAVAIYDDNTCSSTPTQLRLSQDFACLGTADAPCQVYDNSRFSTTGCTRDLLNYSAAVFGTDSPYVIVGDFPNPWCGSVENVTVYHADGACHTSADGATSFRATVSTTDNVVIVAVSLYVGCDIWFGCGRRYAVGGLGGPPSFGKKTAVVQYEDSSCSAPAQFVSFTGVLICTPQLDHFNPTCVNNGAGYSVLDCTDYNQGGWDDFNIVNNAFDGYSYLGVDKYLTGRCGRYDSVTSAMLYRLDENCYPNAAGTESHRLSLGHSAVITTYSDPSCMNVKTTTTVRQAAIGLGPQALCVDEMTAFYGGSRPNLTAVAIYDDNTCSSTPTQLRFSQDFACLGTADAPCQVYDNSRFSTSGCTDDFLGYSAAVFGTDTPYVIIEDFPNSWCGNVENVTVYHADGACHTSADGTTSFRATVSTADYTANLTMYSDPTCTFVVTNTSLDSQTLSASPCLYVVCNVWFGCGRRYTVGGLGGSLSLDNKAAVVEYEDNRCVLTPIKLTILSTSLCTARPGYTCDTLFAGMSSVYQVRECINSTDTYVTSKFRSTPYFIVENYANGTNCQAQTNVTMYAADGKCHLSIDDGAYFTIVQRSDGTVIVSNYPTQLCKDTDAVVYVFDYWNVNAGTCMGDRIFRTSLMPLATNVSTPATTTTPPTYTPTPTPTPTLTPTPITEVPVEDDIEARLNIMFPAWLWDPLPPQVFVNDGRPHHRSPNHRRP</sequence>
<keyword evidence="2" id="KW-0732">Signal</keyword>
<feature type="compositionally biased region" description="Pro residues" evidence="1">
    <location>
        <begin position="842"/>
        <end position="854"/>
    </location>
</feature>
<evidence type="ECO:0000313" key="4">
    <source>
        <dbReference type="Proteomes" id="UP000435112"/>
    </source>
</evidence>
<organism evidence="3 4">
    <name type="scientific">Phytophthora rubi</name>
    <dbReference type="NCBI Taxonomy" id="129364"/>
    <lineage>
        <taxon>Eukaryota</taxon>
        <taxon>Sar</taxon>
        <taxon>Stramenopiles</taxon>
        <taxon>Oomycota</taxon>
        <taxon>Peronosporomycetes</taxon>
        <taxon>Peronosporales</taxon>
        <taxon>Peronosporaceae</taxon>
        <taxon>Phytophthora</taxon>
    </lineage>
</organism>
<dbReference type="PANTHER" id="PTHR33714">
    <property type="entry name" value="COUNTING FACTOR-ASSOCIATED PROTEIN A-RELATED"/>
    <property type="match status" value="1"/>
</dbReference>
<reference evidence="3 4" key="1">
    <citation type="submission" date="2018-09" db="EMBL/GenBank/DDBJ databases">
        <title>Genomic investigation of the strawberry pathogen Phytophthora fragariae indicates pathogenicity is determined by transcriptional variation in three key races.</title>
        <authorList>
            <person name="Adams T.M."/>
            <person name="Armitage A.D."/>
            <person name="Sobczyk M.K."/>
            <person name="Bates H.J."/>
            <person name="Dunwell J.M."/>
            <person name="Nellist C.F."/>
            <person name="Harrison R.J."/>
        </authorList>
    </citation>
    <scope>NUCLEOTIDE SEQUENCE [LARGE SCALE GENOMIC DNA]</scope>
    <source>
        <strain evidence="3 4">SCRP324</strain>
    </source>
</reference>
<dbReference type="AlphaFoldDB" id="A0A6A3LC44"/>
<dbReference type="OrthoDB" id="125063at2759"/>
<evidence type="ECO:0008006" key="5">
    <source>
        <dbReference type="Google" id="ProtNLM"/>
    </source>
</evidence>
<dbReference type="Proteomes" id="UP000435112">
    <property type="component" value="Unassembled WGS sequence"/>
</dbReference>
<dbReference type="EMBL" id="QXFU01000896">
    <property type="protein sequence ID" value="KAE9017001.1"/>
    <property type="molecule type" value="Genomic_DNA"/>
</dbReference>
<name>A0A6A3LC44_9STRA</name>
<evidence type="ECO:0000256" key="1">
    <source>
        <dbReference type="SAM" id="MobiDB-lite"/>
    </source>
</evidence>
<feature type="chain" id="PRO_5025624868" description="SUEL-type lectin domain-containing protein" evidence="2">
    <location>
        <begin position="19"/>
        <end position="904"/>
    </location>
</feature>
<evidence type="ECO:0000313" key="3">
    <source>
        <dbReference type="EMBL" id="KAE9017001.1"/>
    </source>
</evidence>
<proteinExistence type="predicted"/>
<comment type="caution">
    <text evidence="3">The sequence shown here is derived from an EMBL/GenBank/DDBJ whole genome shotgun (WGS) entry which is preliminary data.</text>
</comment>